<dbReference type="AlphaFoldDB" id="A0A176QF67"/>
<dbReference type="InterPro" id="IPR024185">
    <property type="entry name" value="FTHF_cligase-like_sf"/>
</dbReference>
<dbReference type="Gene3D" id="3.40.50.10420">
    <property type="entry name" value="NagB/RpiA/CoA transferase-like"/>
    <property type="match status" value="1"/>
</dbReference>
<comment type="caution">
    <text evidence="2">The sequence shown here is derived from an EMBL/GenBank/DDBJ whole genome shotgun (WGS) entry which is preliminary data.</text>
</comment>
<evidence type="ECO:0000259" key="1">
    <source>
        <dbReference type="Pfam" id="PF02589"/>
    </source>
</evidence>
<feature type="domain" description="LUD" evidence="1">
    <location>
        <begin position="13"/>
        <end position="213"/>
    </location>
</feature>
<dbReference type="Proteomes" id="UP000076976">
    <property type="component" value="Unassembled WGS sequence"/>
</dbReference>
<name>A0A176QF67_9MICO</name>
<organism evidence="2 3">
    <name type="scientific">Janibacter melonis</name>
    <dbReference type="NCBI Taxonomy" id="262209"/>
    <lineage>
        <taxon>Bacteria</taxon>
        <taxon>Bacillati</taxon>
        <taxon>Actinomycetota</taxon>
        <taxon>Actinomycetes</taxon>
        <taxon>Micrococcales</taxon>
        <taxon>Intrasporangiaceae</taxon>
        <taxon>Janibacter</taxon>
    </lineage>
</organism>
<evidence type="ECO:0000313" key="2">
    <source>
        <dbReference type="EMBL" id="OAB88359.1"/>
    </source>
</evidence>
<accession>A0A176QF67</accession>
<evidence type="ECO:0000313" key="3">
    <source>
        <dbReference type="Proteomes" id="UP000076976"/>
    </source>
</evidence>
<sequence>MSARDEILARVRAATADITTAKGERPAPVVVEEISQGPGATLELFAERVADYRASVLRAQEHEVAAVVAGALRDLGRTSVVLPDGVDPAWRAALEQVATVVPEGRGTSAGELDAVDAVVTASALGIATTGTIVLDHGPDQGRRALTLVPDCHVCVVRADQLVHDVPEAVERLGGEAHRGRPLTWVSGPSATSDIELQRVEGVHGPRTLVVVLVEHS</sequence>
<dbReference type="PANTHER" id="PTHR43682">
    <property type="entry name" value="LACTATE UTILIZATION PROTEIN C"/>
    <property type="match status" value="1"/>
</dbReference>
<dbReference type="EMBL" id="LQZG01000001">
    <property type="protein sequence ID" value="OAB88359.1"/>
    <property type="molecule type" value="Genomic_DNA"/>
</dbReference>
<dbReference type="Pfam" id="PF02589">
    <property type="entry name" value="LUD_dom"/>
    <property type="match status" value="1"/>
</dbReference>
<dbReference type="RefSeq" id="WP_068269988.1">
    <property type="nucleotide sequence ID" value="NZ_LQZG01000001.1"/>
</dbReference>
<gene>
    <name evidence="2" type="ORF">AWH69_00635</name>
</gene>
<dbReference type="STRING" id="262209.AWH69_00635"/>
<protein>
    <submittedName>
        <fullName evidence="2">Lactate utilization protein C</fullName>
    </submittedName>
</protein>
<reference evidence="2 3" key="1">
    <citation type="submission" date="2016-01" db="EMBL/GenBank/DDBJ databases">
        <title>Janibacter melonis strain CD11_4 genome sequencing and assembly.</title>
        <authorList>
            <person name="Nair G.R."/>
            <person name="Kaur G."/>
            <person name="Chander A.M."/>
            <person name="Mayilraj S."/>
        </authorList>
    </citation>
    <scope>NUCLEOTIDE SEQUENCE [LARGE SCALE GENOMIC DNA]</scope>
    <source>
        <strain evidence="2 3">CD11-4</strain>
    </source>
</reference>
<dbReference type="PANTHER" id="PTHR43682:SF1">
    <property type="entry name" value="LACTATE UTILIZATION PROTEIN C"/>
    <property type="match status" value="1"/>
</dbReference>
<proteinExistence type="predicted"/>
<keyword evidence="3" id="KW-1185">Reference proteome</keyword>
<dbReference type="SUPFAM" id="SSF100950">
    <property type="entry name" value="NagB/RpiA/CoA transferase-like"/>
    <property type="match status" value="1"/>
</dbReference>
<dbReference type="InterPro" id="IPR037171">
    <property type="entry name" value="NagB/RpiA_transferase-like"/>
</dbReference>
<dbReference type="InterPro" id="IPR003741">
    <property type="entry name" value="LUD_dom"/>
</dbReference>